<sequence length="118" mass="13328">MYAYISIHSEDYSKKIKSKVLEQYLTSMFGFATVSHLVFIKKVSGEFIRITGISANSNGNYSIYTLEGVEEINLIEIDVPMKLDDTVELAITDITNAIVKEFSWIIDEDHGLNDRTNG</sequence>
<name>A0ABQ1EKG6_9BACL</name>
<feature type="transmembrane region" description="Helical" evidence="1">
    <location>
        <begin position="20"/>
        <end position="40"/>
    </location>
</feature>
<keyword evidence="3" id="KW-1185">Reference proteome</keyword>
<evidence type="ECO:0000256" key="1">
    <source>
        <dbReference type="SAM" id="Phobius"/>
    </source>
</evidence>
<accession>A0ABQ1EKG6</accession>
<evidence type="ECO:0008006" key="4">
    <source>
        <dbReference type="Google" id="ProtNLM"/>
    </source>
</evidence>
<protein>
    <recommendedName>
        <fullName evidence="4">DUF190 domain-containing protein</fullName>
    </recommendedName>
</protein>
<evidence type="ECO:0000313" key="2">
    <source>
        <dbReference type="EMBL" id="GFZ76122.1"/>
    </source>
</evidence>
<keyword evidence="1" id="KW-0472">Membrane</keyword>
<dbReference type="RefSeq" id="WP_189011306.1">
    <property type="nucleotide sequence ID" value="NZ_BMHE01000008.1"/>
</dbReference>
<comment type="caution">
    <text evidence="2">The sequence shown here is derived from an EMBL/GenBank/DDBJ whole genome shotgun (WGS) entry which is preliminary data.</text>
</comment>
<proteinExistence type="predicted"/>
<dbReference type="EMBL" id="BMHE01000008">
    <property type="protein sequence ID" value="GFZ76122.1"/>
    <property type="molecule type" value="Genomic_DNA"/>
</dbReference>
<dbReference type="Proteomes" id="UP000615455">
    <property type="component" value="Unassembled WGS sequence"/>
</dbReference>
<reference evidence="3" key="1">
    <citation type="journal article" date="2019" name="Int. J. Syst. Evol. Microbiol.">
        <title>The Global Catalogue of Microorganisms (GCM) 10K type strain sequencing project: providing services to taxonomists for standard genome sequencing and annotation.</title>
        <authorList>
            <consortium name="The Broad Institute Genomics Platform"/>
            <consortium name="The Broad Institute Genome Sequencing Center for Infectious Disease"/>
            <person name="Wu L."/>
            <person name="Ma J."/>
        </authorList>
    </citation>
    <scope>NUCLEOTIDE SEQUENCE [LARGE SCALE GENOMIC DNA]</scope>
    <source>
        <strain evidence="3">CGMCC 1.15043</strain>
    </source>
</reference>
<organism evidence="2 3">
    <name type="scientific">Paenibacillus marchantiophytorum</name>
    <dbReference type="NCBI Taxonomy" id="1619310"/>
    <lineage>
        <taxon>Bacteria</taxon>
        <taxon>Bacillati</taxon>
        <taxon>Bacillota</taxon>
        <taxon>Bacilli</taxon>
        <taxon>Bacillales</taxon>
        <taxon>Paenibacillaceae</taxon>
        <taxon>Paenibacillus</taxon>
    </lineage>
</organism>
<gene>
    <name evidence="2" type="ORF">GCM10008018_22090</name>
</gene>
<keyword evidence="1" id="KW-0812">Transmembrane</keyword>
<evidence type="ECO:0000313" key="3">
    <source>
        <dbReference type="Proteomes" id="UP000615455"/>
    </source>
</evidence>
<keyword evidence="1" id="KW-1133">Transmembrane helix</keyword>